<dbReference type="AlphaFoldDB" id="A0A133XGD7"/>
<reference evidence="1 2" key="1">
    <citation type="submission" date="2015-12" db="EMBL/GenBank/DDBJ databases">
        <title>Nitrous oxide reduction kinetics distinguish bacteria harboring typical versus atypical NosZ.</title>
        <authorList>
            <person name="Yoon S."/>
            <person name="Nissen S."/>
            <person name="Park D."/>
            <person name="Sanford R.A."/>
            <person name="Loeffler F.E."/>
        </authorList>
    </citation>
    <scope>NUCLEOTIDE SEQUENCE [LARGE SCALE GENOMIC DNA]</scope>
    <source>
        <strain evidence="1 2">ATCC BAA-841</strain>
    </source>
</reference>
<sequence length="183" mass="20186">MQAFDKSRQDVIDLITKTESIPFVLADEGDPSAEQICLSLTSLAQRAQEGAVTLTAFEIDAIQRVEMILRGVLELMEEGGKATVSEITEQIGFLASNKEAIAEPEVDQVLVNVLVQDLEPGEMVDLKSCPFLRDHDYADDVYGLVKQVTLETRDGKEIVTVRYDDFGVVHYPLGTKLLALAKD</sequence>
<evidence type="ECO:0000313" key="2">
    <source>
        <dbReference type="Proteomes" id="UP000070186"/>
    </source>
</evidence>
<evidence type="ECO:0000313" key="1">
    <source>
        <dbReference type="EMBL" id="KXB30004.1"/>
    </source>
</evidence>
<accession>A0A133XGD7</accession>
<comment type="caution">
    <text evidence="1">The sequence shown here is derived from an EMBL/GenBank/DDBJ whole genome shotgun (WGS) entry which is preliminary data.</text>
</comment>
<keyword evidence="2" id="KW-1185">Reference proteome</keyword>
<organism evidence="1 2">
    <name type="scientific">Dechloromonas denitrificans</name>
    <dbReference type="NCBI Taxonomy" id="281362"/>
    <lineage>
        <taxon>Bacteria</taxon>
        <taxon>Pseudomonadati</taxon>
        <taxon>Pseudomonadota</taxon>
        <taxon>Betaproteobacteria</taxon>
        <taxon>Rhodocyclales</taxon>
        <taxon>Azonexaceae</taxon>
        <taxon>Dechloromonas</taxon>
    </lineage>
</organism>
<dbReference type="EMBL" id="LODL01000021">
    <property type="protein sequence ID" value="KXB30004.1"/>
    <property type="molecule type" value="Genomic_DNA"/>
</dbReference>
<protein>
    <submittedName>
        <fullName evidence="1">Uncharacterized protein</fullName>
    </submittedName>
</protein>
<dbReference type="Proteomes" id="UP000070186">
    <property type="component" value="Unassembled WGS sequence"/>
</dbReference>
<name>A0A133XGD7_9RHOO</name>
<gene>
    <name evidence="1" type="ORF">AT959_11460</name>
</gene>
<dbReference type="RefSeq" id="WP_066883206.1">
    <property type="nucleotide sequence ID" value="NZ_LODL01000021.1"/>
</dbReference>
<proteinExistence type="predicted"/>